<dbReference type="FunFam" id="3.80.10.10:FF:000400">
    <property type="entry name" value="Nuclear pore complex protein NUP107"/>
    <property type="match status" value="1"/>
</dbReference>
<evidence type="ECO:0000256" key="3">
    <source>
        <dbReference type="ARBA" id="ARBA00022729"/>
    </source>
</evidence>
<evidence type="ECO:0000256" key="2">
    <source>
        <dbReference type="ARBA" id="ARBA00022614"/>
    </source>
</evidence>
<evidence type="ECO:0000256" key="5">
    <source>
        <dbReference type="ARBA" id="ARBA00023136"/>
    </source>
</evidence>
<dbReference type="InterPro" id="IPR032675">
    <property type="entry name" value="LRR_dom_sf"/>
</dbReference>
<keyword evidence="2" id="KW-0433">Leucine-rich repeat</keyword>
<dbReference type="InterPro" id="IPR001611">
    <property type="entry name" value="Leu-rich_rpt"/>
</dbReference>
<accession>A0AA88WTA7</accession>
<evidence type="ECO:0000256" key="6">
    <source>
        <dbReference type="ARBA" id="ARBA00023180"/>
    </source>
</evidence>
<evidence type="ECO:0000256" key="1">
    <source>
        <dbReference type="ARBA" id="ARBA00004370"/>
    </source>
</evidence>
<gene>
    <name evidence="8" type="ORF">RJ639_036256</name>
</gene>
<comment type="caution">
    <text evidence="8">The sequence shown here is derived from an EMBL/GenBank/DDBJ whole genome shotgun (WGS) entry which is preliminary data.</text>
</comment>
<dbReference type="EMBL" id="JAVXUP010000274">
    <property type="protein sequence ID" value="KAK3032299.1"/>
    <property type="molecule type" value="Genomic_DNA"/>
</dbReference>
<comment type="subcellular location">
    <subcellularLocation>
        <location evidence="1">Membrane</location>
    </subcellularLocation>
</comment>
<dbReference type="PROSITE" id="PS51450">
    <property type="entry name" value="LRR"/>
    <property type="match status" value="1"/>
</dbReference>
<dbReference type="PANTHER" id="PTHR48009">
    <property type="entry name" value="LEUCINE-RICH REPEAT (LRR) FAMILY PROTEIN"/>
    <property type="match status" value="1"/>
</dbReference>
<keyword evidence="5" id="KW-0472">Membrane</keyword>
<keyword evidence="6" id="KW-0325">Glycoprotein</keyword>
<dbReference type="Pfam" id="PF13855">
    <property type="entry name" value="LRR_8"/>
    <property type="match status" value="1"/>
</dbReference>
<dbReference type="GO" id="GO:0051707">
    <property type="term" value="P:response to other organism"/>
    <property type="evidence" value="ECO:0007669"/>
    <property type="project" value="UniProtKB-ARBA"/>
</dbReference>
<dbReference type="GO" id="GO:0016020">
    <property type="term" value="C:membrane"/>
    <property type="evidence" value="ECO:0007669"/>
    <property type="project" value="UniProtKB-SubCell"/>
</dbReference>
<sequence length="425" mass="45241">MSVSSSSSCLLLLLVTVAGFFFFHGNSATYWEDVKVLKQLRSGLDPSSVSPGSCLSSWDFALDPCDSLFGEKFTCGFRCDVVDSSTASRVTELTLDQAGYSGSLASASWNLPYLQTLDLSNNKFAGPIPDSFSNLTGLQRLVLSGNSLSDSVPSSLGSLASLEEIYLDNNNLRGAIPSSLNGLNNLRRLELQHNQLSGQFPDLSQLSNLNFLDASDNAISGELPANFPASLMELSARNNQIEGNIPASLLNSAYLQVMDLSHNRLSGPVPSGLFTHPSLQQLTLSENQFGSIQLPVNWAKILQSQLIAVDMSNNEIRGLLPDFMAWLPQLSALSLENNKLSGMIPVQYAMKTAGPGEGVSGFERLLLGGNYLFGAIPGPLLGMKPGSANLFITGTASGGGSGDWGGNIGVIDLGYVIWGSEEKQS</sequence>
<evidence type="ECO:0000313" key="8">
    <source>
        <dbReference type="EMBL" id="KAK3032299.1"/>
    </source>
</evidence>
<evidence type="ECO:0000313" key="9">
    <source>
        <dbReference type="Proteomes" id="UP001188597"/>
    </source>
</evidence>
<evidence type="ECO:0000256" key="7">
    <source>
        <dbReference type="SAM" id="SignalP"/>
    </source>
</evidence>
<evidence type="ECO:0000256" key="4">
    <source>
        <dbReference type="ARBA" id="ARBA00022737"/>
    </source>
</evidence>
<proteinExistence type="predicted"/>
<dbReference type="PRINTS" id="PR00019">
    <property type="entry name" value="LEURICHRPT"/>
</dbReference>
<dbReference type="SMART" id="SM00369">
    <property type="entry name" value="LRR_TYP"/>
    <property type="match status" value="6"/>
</dbReference>
<dbReference type="GO" id="GO:0006952">
    <property type="term" value="P:defense response"/>
    <property type="evidence" value="ECO:0007669"/>
    <property type="project" value="UniProtKB-ARBA"/>
</dbReference>
<keyword evidence="3 7" id="KW-0732">Signal</keyword>
<dbReference type="InterPro" id="IPR053213">
    <property type="entry name" value="RLP29"/>
</dbReference>
<protein>
    <submittedName>
        <fullName evidence="8">Uncharacterized protein</fullName>
    </submittedName>
</protein>
<keyword evidence="4" id="KW-0677">Repeat</keyword>
<reference evidence="8" key="1">
    <citation type="submission" date="2022-12" db="EMBL/GenBank/DDBJ databases">
        <title>Draft genome assemblies for two species of Escallonia (Escalloniales).</title>
        <authorList>
            <person name="Chanderbali A."/>
            <person name="Dervinis C."/>
            <person name="Anghel I."/>
            <person name="Soltis D."/>
            <person name="Soltis P."/>
            <person name="Zapata F."/>
        </authorList>
    </citation>
    <scope>NUCLEOTIDE SEQUENCE</scope>
    <source>
        <strain evidence="8">UCBG64.0493</strain>
        <tissue evidence="8">Leaf</tissue>
    </source>
</reference>
<dbReference type="SUPFAM" id="SSF52058">
    <property type="entry name" value="L domain-like"/>
    <property type="match status" value="1"/>
</dbReference>
<dbReference type="AlphaFoldDB" id="A0AA88WTA7"/>
<dbReference type="InterPro" id="IPR003591">
    <property type="entry name" value="Leu-rich_rpt_typical-subtyp"/>
</dbReference>
<dbReference type="FunFam" id="3.80.10.10:FF:000041">
    <property type="entry name" value="LRR receptor-like serine/threonine-protein kinase ERECTA"/>
    <property type="match status" value="1"/>
</dbReference>
<dbReference type="Gene3D" id="3.80.10.10">
    <property type="entry name" value="Ribonuclease Inhibitor"/>
    <property type="match status" value="3"/>
</dbReference>
<dbReference type="PANTHER" id="PTHR48009:SF7">
    <property type="entry name" value="LEUCINE-RICH REPEAT (LRR) FAMILY PROTEIN"/>
    <property type="match status" value="1"/>
</dbReference>
<feature type="chain" id="PRO_5041679423" evidence="7">
    <location>
        <begin position="29"/>
        <end position="425"/>
    </location>
</feature>
<organism evidence="8 9">
    <name type="scientific">Escallonia herrerae</name>
    <dbReference type="NCBI Taxonomy" id="1293975"/>
    <lineage>
        <taxon>Eukaryota</taxon>
        <taxon>Viridiplantae</taxon>
        <taxon>Streptophyta</taxon>
        <taxon>Embryophyta</taxon>
        <taxon>Tracheophyta</taxon>
        <taxon>Spermatophyta</taxon>
        <taxon>Magnoliopsida</taxon>
        <taxon>eudicotyledons</taxon>
        <taxon>Gunneridae</taxon>
        <taxon>Pentapetalae</taxon>
        <taxon>asterids</taxon>
        <taxon>campanulids</taxon>
        <taxon>Escalloniales</taxon>
        <taxon>Escalloniaceae</taxon>
        <taxon>Escallonia</taxon>
    </lineage>
</organism>
<keyword evidence="9" id="KW-1185">Reference proteome</keyword>
<feature type="signal peptide" evidence="7">
    <location>
        <begin position="1"/>
        <end position="28"/>
    </location>
</feature>
<dbReference type="Proteomes" id="UP001188597">
    <property type="component" value="Unassembled WGS sequence"/>
</dbReference>
<dbReference type="Pfam" id="PF00560">
    <property type="entry name" value="LRR_1"/>
    <property type="match status" value="2"/>
</dbReference>
<name>A0AA88WTA7_9ASTE</name>